<gene>
    <name evidence="4" type="ORF">CE561_01990</name>
</gene>
<protein>
    <submittedName>
        <fullName evidence="4">NADH-dependent alcohol dehydrogenase</fullName>
    </submittedName>
</protein>
<dbReference type="GO" id="GO:0046872">
    <property type="term" value="F:metal ion binding"/>
    <property type="evidence" value="ECO:0007669"/>
    <property type="project" value="InterPro"/>
</dbReference>
<comment type="caution">
    <text evidence="4">The sequence shown here is derived from an EMBL/GenBank/DDBJ whole genome shotgun (WGS) entry which is preliminary data.</text>
</comment>
<dbReference type="PANTHER" id="PTHR43633:SF1">
    <property type="entry name" value="ALCOHOL DEHYDROGENASE YQHD"/>
    <property type="match status" value="1"/>
</dbReference>
<dbReference type="GO" id="GO:1990002">
    <property type="term" value="F:methylglyoxal reductase (NADPH) (acetol producing) activity"/>
    <property type="evidence" value="ECO:0007669"/>
    <property type="project" value="TreeGrafter"/>
</dbReference>
<dbReference type="AlphaFoldDB" id="A0A231VMA3"/>
<dbReference type="GO" id="GO:1990362">
    <property type="term" value="F:butanol dehydrogenase (NAD+) activity"/>
    <property type="evidence" value="ECO:0007669"/>
    <property type="project" value="InterPro"/>
</dbReference>
<dbReference type="PROSITE" id="PS00060">
    <property type="entry name" value="ADH_IRON_2"/>
    <property type="match status" value="1"/>
</dbReference>
<dbReference type="InterPro" id="IPR056798">
    <property type="entry name" value="ADH_Fe_C"/>
</dbReference>
<dbReference type="SUPFAM" id="SSF56796">
    <property type="entry name" value="Dehydroquinate synthase-like"/>
    <property type="match status" value="1"/>
</dbReference>
<evidence type="ECO:0000259" key="2">
    <source>
        <dbReference type="Pfam" id="PF00465"/>
    </source>
</evidence>
<name>A0A231VMA3_THETR</name>
<dbReference type="PANTHER" id="PTHR43633">
    <property type="entry name" value="ALCOHOL DEHYDROGENASE YQHD"/>
    <property type="match status" value="1"/>
</dbReference>
<dbReference type="Pfam" id="PF00465">
    <property type="entry name" value="Fe-ADH"/>
    <property type="match status" value="1"/>
</dbReference>
<feature type="domain" description="Alcohol dehydrogenase iron-type/glycerol dehydrogenase GldA" evidence="2">
    <location>
        <begin position="9"/>
        <end position="177"/>
    </location>
</feature>
<dbReference type="Pfam" id="PF25137">
    <property type="entry name" value="ADH_Fe_C"/>
    <property type="match status" value="1"/>
</dbReference>
<keyword evidence="1" id="KW-0560">Oxidoreductase</keyword>
<dbReference type="Proteomes" id="UP000215301">
    <property type="component" value="Unassembled WGS sequence"/>
</dbReference>
<proteinExistence type="predicted"/>
<accession>A0A231VMA3</accession>
<dbReference type="EMBL" id="NKHD01000005">
    <property type="protein sequence ID" value="OXT09219.1"/>
    <property type="molecule type" value="Genomic_DNA"/>
</dbReference>
<dbReference type="InterPro" id="IPR044731">
    <property type="entry name" value="BDH-like"/>
</dbReference>
<evidence type="ECO:0000256" key="1">
    <source>
        <dbReference type="ARBA" id="ARBA00023002"/>
    </source>
</evidence>
<dbReference type="Gene3D" id="1.20.1090.10">
    <property type="entry name" value="Dehydroquinate synthase-like - alpha domain"/>
    <property type="match status" value="1"/>
</dbReference>
<dbReference type="InterPro" id="IPR018211">
    <property type="entry name" value="ADH_Fe_CS"/>
</dbReference>
<dbReference type="FunFam" id="3.40.50.1970:FF:000003">
    <property type="entry name" value="Alcohol dehydrogenase, iron-containing"/>
    <property type="match status" value="1"/>
</dbReference>
<dbReference type="GO" id="GO:0005829">
    <property type="term" value="C:cytosol"/>
    <property type="evidence" value="ECO:0007669"/>
    <property type="project" value="TreeGrafter"/>
</dbReference>
<dbReference type="RefSeq" id="WP_094043624.1">
    <property type="nucleotide sequence ID" value="NZ_NKHD01000005.1"/>
</dbReference>
<dbReference type="InterPro" id="IPR001670">
    <property type="entry name" value="ADH_Fe/GldA"/>
</dbReference>
<dbReference type="GO" id="GO:0008106">
    <property type="term" value="F:alcohol dehydrogenase (NADP+) activity"/>
    <property type="evidence" value="ECO:0007669"/>
    <property type="project" value="TreeGrafter"/>
</dbReference>
<dbReference type="Gene3D" id="3.40.50.1970">
    <property type="match status" value="1"/>
</dbReference>
<organism evidence="4 5">
    <name type="scientific">Thermoanaerobacterium thermosaccharolyticum</name>
    <name type="common">Clostridium thermosaccharolyticum</name>
    <dbReference type="NCBI Taxonomy" id="1517"/>
    <lineage>
        <taxon>Bacteria</taxon>
        <taxon>Bacillati</taxon>
        <taxon>Bacillota</taxon>
        <taxon>Clostridia</taxon>
        <taxon>Thermoanaerobacterales</taxon>
        <taxon>Thermoanaerobacteraceae</taxon>
        <taxon>Thermoanaerobacterium</taxon>
    </lineage>
</organism>
<evidence type="ECO:0000313" key="4">
    <source>
        <dbReference type="EMBL" id="OXT09219.1"/>
    </source>
</evidence>
<dbReference type="CDD" id="cd08187">
    <property type="entry name" value="BDH"/>
    <property type="match status" value="1"/>
</dbReference>
<evidence type="ECO:0000259" key="3">
    <source>
        <dbReference type="Pfam" id="PF25137"/>
    </source>
</evidence>
<reference evidence="4 5" key="1">
    <citation type="submission" date="2017-06" db="EMBL/GenBank/DDBJ databases">
        <title>Isolation and characterization of a thermophilic and butanogenic Thermoanaerobacterium thermosaccharolyticum M5 capable of efficient degradation of hemicellulose.</title>
        <authorList>
            <person name="Xin F."/>
            <person name="Jiang Y."/>
        </authorList>
    </citation>
    <scope>NUCLEOTIDE SEQUENCE [LARGE SCALE GENOMIC DNA]</scope>
    <source>
        <strain evidence="4 5">M5</strain>
    </source>
</reference>
<feature type="domain" description="Fe-containing alcohol dehydrogenase-like C-terminal" evidence="3">
    <location>
        <begin position="188"/>
        <end position="386"/>
    </location>
</feature>
<sequence length="389" mass="43242">MENFNFICPTKIIFGKGTENRVGEETKKYSKKVLFVYGSVSIKKTGLYDKVVKSLSENNVEYIELSGVKPNPRLSLVYEGINKCRENGIDFILAVGGGSVIDTAKAIAVGALYDGDVWDFFLGKAEIKRALPVGVILTLAATGSEASDSAVITNEDGWYKKGIHSDLIRPQFAIMNPELLYTLPAYQTAAGAADIMAHIMERYFTNVKNVDLTDRLCEATLKTVINNVPKLIEDPTDYDARAEVMWAGTIAHNGLLDTGRIGDWASHRIEHELSAIYDIAHGAGLAIIFPAWMKYVYKHDLDRFVQFAVKVWDVDLTYTDREAIALEGIKRLENFFRSIGLPVTLKDANIPYDKFEEMANKCTSNGTATVGQFVKLGKEDIINIYNIAR</sequence>
<evidence type="ECO:0000313" key="5">
    <source>
        <dbReference type="Proteomes" id="UP000215301"/>
    </source>
</evidence>